<evidence type="ECO:0008006" key="4">
    <source>
        <dbReference type="Google" id="ProtNLM"/>
    </source>
</evidence>
<dbReference type="NCBIfam" id="TIGR02001">
    <property type="entry name" value="gcw_chp"/>
    <property type="match status" value="1"/>
</dbReference>
<name>A0A4U7N934_9RHOB</name>
<gene>
    <name evidence="2" type="ORF">FAP39_01105</name>
</gene>
<evidence type="ECO:0000313" key="3">
    <source>
        <dbReference type="Proteomes" id="UP000306575"/>
    </source>
</evidence>
<dbReference type="OrthoDB" id="9793561at2"/>
<dbReference type="AlphaFoldDB" id="A0A4U7N934"/>
<dbReference type="Proteomes" id="UP000306575">
    <property type="component" value="Unassembled WGS sequence"/>
</dbReference>
<keyword evidence="3" id="KW-1185">Reference proteome</keyword>
<dbReference type="Pfam" id="PF09694">
    <property type="entry name" value="Gcw_chp"/>
    <property type="match status" value="1"/>
</dbReference>
<keyword evidence="1" id="KW-0732">Signal</keyword>
<sequence>MITRFRRIVLASVCLFSPAHTLADPAVSWGADFTSNYVFDGLTQSDSGFAFQPWAEVENRGFYAGVWASTVDLGPDSWEIDLLLGYRKTHANGLFWDVGYARYYYDDTGDCCGEIKFTLAYPVLERLTLEGYVAVNPENENVNRSATAYIDITDQANLSGRIGKSDGSATEYWDVGGSWRFNETVSADVRYYGADAGDEGVVVTMSLGF</sequence>
<accession>A0A4U7N934</accession>
<organism evidence="2 3">
    <name type="scientific">Shimia litoralis</name>
    <dbReference type="NCBI Taxonomy" id="420403"/>
    <lineage>
        <taxon>Bacteria</taxon>
        <taxon>Pseudomonadati</taxon>
        <taxon>Pseudomonadota</taxon>
        <taxon>Alphaproteobacteria</taxon>
        <taxon>Rhodobacterales</taxon>
        <taxon>Roseobacteraceae</taxon>
    </lineage>
</organism>
<comment type="caution">
    <text evidence="2">The sequence shown here is derived from an EMBL/GenBank/DDBJ whole genome shotgun (WGS) entry which is preliminary data.</text>
</comment>
<dbReference type="RefSeq" id="WP_138014519.1">
    <property type="nucleotide sequence ID" value="NZ_SULI01000001.1"/>
</dbReference>
<proteinExistence type="predicted"/>
<dbReference type="InterPro" id="IPR010239">
    <property type="entry name" value="CHP02001"/>
</dbReference>
<protein>
    <recommendedName>
        <fullName evidence="4">Porin family protein</fullName>
    </recommendedName>
</protein>
<evidence type="ECO:0000256" key="1">
    <source>
        <dbReference type="SAM" id="SignalP"/>
    </source>
</evidence>
<feature type="signal peptide" evidence="1">
    <location>
        <begin position="1"/>
        <end position="23"/>
    </location>
</feature>
<dbReference type="EMBL" id="SULI01000001">
    <property type="protein sequence ID" value="TKZ22502.1"/>
    <property type="molecule type" value="Genomic_DNA"/>
</dbReference>
<reference evidence="2 3" key="1">
    <citation type="submission" date="2019-04" db="EMBL/GenBank/DDBJ databases">
        <title>Genome sequence of Pelagicola litoralis CL-ES2.</title>
        <authorList>
            <person name="Cao J."/>
        </authorList>
    </citation>
    <scope>NUCLEOTIDE SEQUENCE [LARGE SCALE GENOMIC DNA]</scope>
    <source>
        <strain evidence="2 3">CL-ES2</strain>
    </source>
</reference>
<evidence type="ECO:0000313" key="2">
    <source>
        <dbReference type="EMBL" id="TKZ22502.1"/>
    </source>
</evidence>
<feature type="chain" id="PRO_5021020298" description="Porin family protein" evidence="1">
    <location>
        <begin position="24"/>
        <end position="209"/>
    </location>
</feature>